<dbReference type="PANTHER" id="PTHR42792:SF1">
    <property type="entry name" value="FLAGELLAR HOOK-ASSOCIATED PROTEIN 3"/>
    <property type="match status" value="1"/>
</dbReference>
<keyword evidence="6" id="KW-0282">Flagellum</keyword>
<keyword evidence="6" id="KW-0969">Cilium</keyword>
<feature type="domain" description="Flagellin N-terminal" evidence="4">
    <location>
        <begin position="5"/>
        <end position="141"/>
    </location>
</feature>
<dbReference type="InterPro" id="IPR013384">
    <property type="entry name" value="Flagell_FlgL"/>
</dbReference>
<dbReference type="Pfam" id="PF00700">
    <property type="entry name" value="Flagellin_C"/>
    <property type="match status" value="1"/>
</dbReference>
<name>A0AAJ5W1Z6_9MICO</name>
<proteinExistence type="inferred from homology"/>
<comment type="subcellular location">
    <subcellularLocation>
        <location evidence="1">Bacterial flagellum</location>
    </subcellularLocation>
</comment>
<sequence>MITRVTTQAMTQTALRNLQSGLDTLSRLQDQATSQRAFAVPSDDPAAAARTLDLHAAQRRTAQYTRNIDDGLAWLTTVDNVLTASTGLLSRARDLTAQGANSGALDATALEAIAVELEGIRAELLAQANTKVLGRSVFAGTADGPAFAADYSFSGVAGGEVHRRISDGETVRVDANGAEAFGEGADSVFAVIDAVVADLRSGQNVGARLAEIDAHRNTMLGVQGTVGARQNQVLRAKEAVMDATVSLEAQRAAVEDVDTVEVLVQLRAQELVYQSALSVTARVLQPTLLDFLA</sequence>
<dbReference type="GO" id="GO:0009424">
    <property type="term" value="C:bacterial-type flagellum hook"/>
    <property type="evidence" value="ECO:0007669"/>
    <property type="project" value="InterPro"/>
</dbReference>
<evidence type="ECO:0000313" key="7">
    <source>
        <dbReference type="Proteomes" id="UP001213972"/>
    </source>
</evidence>
<dbReference type="GO" id="GO:0071973">
    <property type="term" value="P:bacterial-type flagellum-dependent cell motility"/>
    <property type="evidence" value="ECO:0007669"/>
    <property type="project" value="InterPro"/>
</dbReference>
<dbReference type="InterPro" id="IPR046358">
    <property type="entry name" value="Flagellin_C"/>
</dbReference>
<evidence type="ECO:0000259" key="5">
    <source>
        <dbReference type="Pfam" id="PF00700"/>
    </source>
</evidence>
<organism evidence="6 7">
    <name type="scientific">Candidatus Microbacterium phytovorans</name>
    <dbReference type="NCBI Taxonomy" id="3121374"/>
    <lineage>
        <taxon>Bacteria</taxon>
        <taxon>Bacillati</taxon>
        <taxon>Actinomycetota</taxon>
        <taxon>Actinomycetes</taxon>
        <taxon>Micrococcales</taxon>
        <taxon>Microbacteriaceae</taxon>
        <taxon>Microbacterium</taxon>
    </lineage>
</organism>
<dbReference type="Gene3D" id="1.20.1330.10">
    <property type="entry name" value="f41 fragment of flagellin, N-terminal domain"/>
    <property type="match status" value="1"/>
</dbReference>
<evidence type="ECO:0000256" key="3">
    <source>
        <dbReference type="ARBA" id="ARBA00023143"/>
    </source>
</evidence>
<dbReference type="SUPFAM" id="SSF64518">
    <property type="entry name" value="Phase 1 flagellin"/>
    <property type="match status" value="1"/>
</dbReference>
<dbReference type="EMBL" id="CP119321">
    <property type="protein sequence ID" value="WEK13052.1"/>
    <property type="molecule type" value="Genomic_DNA"/>
</dbReference>
<dbReference type="InterPro" id="IPR001492">
    <property type="entry name" value="Flagellin"/>
</dbReference>
<keyword evidence="6" id="KW-0966">Cell projection</keyword>
<dbReference type="NCBIfam" id="TIGR02550">
    <property type="entry name" value="flagell_flgL"/>
    <property type="match status" value="1"/>
</dbReference>
<evidence type="ECO:0000313" key="6">
    <source>
        <dbReference type="EMBL" id="WEK13052.1"/>
    </source>
</evidence>
<keyword evidence="3" id="KW-0975">Bacterial flagellum</keyword>
<accession>A0AAJ5W1Z6</accession>
<comment type="similarity">
    <text evidence="2">Belongs to the bacterial flagellin family.</text>
</comment>
<dbReference type="Proteomes" id="UP001213972">
    <property type="component" value="Chromosome"/>
</dbReference>
<dbReference type="GO" id="GO:0005198">
    <property type="term" value="F:structural molecule activity"/>
    <property type="evidence" value="ECO:0007669"/>
    <property type="project" value="InterPro"/>
</dbReference>
<dbReference type="PANTHER" id="PTHR42792">
    <property type="entry name" value="FLAGELLIN"/>
    <property type="match status" value="1"/>
</dbReference>
<reference evidence="6" key="1">
    <citation type="submission" date="2023-03" db="EMBL/GenBank/DDBJ databases">
        <title>Andean soil-derived lignocellulolytic bacterial consortium as a source of novel taxa and putative plastic-active enzymes.</title>
        <authorList>
            <person name="Diaz-Garcia L."/>
            <person name="Chuvochina M."/>
            <person name="Feuerriegel G."/>
            <person name="Bunk B."/>
            <person name="Sproer C."/>
            <person name="Streit W.R."/>
            <person name="Rodriguez L.M."/>
            <person name="Overmann J."/>
            <person name="Jimenez D.J."/>
        </authorList>
    </citation>
    <scope>NUCLEOTIDE SEQUENCE</scope>
    <source>
        <strain evidence="6">MAG 4610</strain>
    </source>
</reference>
<evidence type="ECO:0000259" key="4">
    <source>
        <dbReference type="Pfam" id="PF00669"/>
    </source>
</evidence>
<gene>
    <name evidence="6" type="primary">flgL</name>
    <name evidence="6" type="ORF">P0Y48_11335</name>
</gene>
<feature type="domain" description="Flagellin C-terminal" evidence="5">
    <location>
        <begin position="211"/>
        <end position="292"/>
    </location>
</feature>
<dbReference type="Pfam" id="PF00669">
    <property type="entry name" value="Flagellin_N"/>
    <property type="match status" value="1"/>
</dbReference>
<dbReference type="AlphaFoldDB" id="A0AAJ5W1Z6"/>
<evidence type="ECO:0000256" key="1">
    <source>
        <dbReference type="ARBA" id="ARBA00004365"/>
    </source>
</evidence>
<evidence type="ECO:0000256" key="2">
    <source>
        <dbReference type="ARBA" id="ARBA00005709"/>
    </source>
</evidence>
<dbReference type="InterPro" id="IPR001029">
    <property type="entry name" value="Flagellin_N"/>
</dbReference>
<protein>
    <submittedName>
        <fullName evidence="6">Flagellar hook-associated protein FlgL</fullName>
    </submittedName>
</protein>